<dbReference type="OrthoDB" id="268763at2759"/>
<evidence type="ECO:0000313" key="3">
    <source>
        <dbReference type="Proteomes" id="UP000784294"/>
    </source>
</evidence>
<dbReference type="Pfam" id="PF01399">
    <property type="entry name" value="PCI"/>
    <property type="match status" value="1"/>
</dbReference>
<dbReference type="PROSITE" id="PS50250">
    <property type="entry name" value="PCI"/>
    <property type="match status" value="1"/>
</dbReference>
<name>A0A3S5CN56_9PLAT</name>
<evidence type="ECO:0000259" key="1">
    <source>
        <dbReference type="PROSITE" id="PS50250"/>
    </source>
</evidence>
<dbReference type="PANTHER" id="PTHR10855:SF1">
    <property type="entry name" value="26S PROTEASOME NON-ATPASE REGULATORY SUBUNIT 12"/>
    <property type="match status" value="1"/>
</dbReference>
<sequence length="384" mass="44500">MSDGALVKMEVDFSASADELIPIARSLAEAGRVEEAIEKCVVLEAQTRIACDAITTSRLLETIIVILAEAKRWKKLNEYLLSMTKKRGQLKQAVTKMTQKAIEYLEQTPDKSSKLELLGALRTVTEGKIYVEVERARLTRELARIKEEDGDIEEAASVLQELQIETFGSMEKKEKVEFILEQMRLCLARKDYTRVQIISKKVSTKFFQEPGTEELKLKFYNLMIQVDSLEHSYLSISKHYWEVFNTKSVEADEKQKLNALKNVIAYLLLAPFDNEQNDLMHRRKSFRMLESIPQYSSMLGKFLSKELMRWDEFLIKFKDVLTSDIVLFSDKDGPDKAQKHWDDLHSRVIEHNIRVIAEYYTQIRLKRLAELLDLSVESLTGFRI</sequence>
<dbReference type="SUPFAM" id="SSF46785">
    <property type="entry name" value="Winged helix' DNA-binding domain"/>
    <property type="match status" value="1"/>
</dbReference>
<keyword evidence="3" id="KW-1185">Reference proteome</keyword>
<protein>
    <recommendedName>
        <fullName evidence="1">PCI domain-containing protein</fullName>
    </recommendedName>
</protein>
<dbReference type="GO" id="GO:0008541">
    <property type="term" value="C:proteasome regulatory particle, lid subcomplex"/>
    <property type="evidence" value="ECO:0007669"/>
    <property type="project" value="TreeGrafter"/>
</dbReference>
<feature type="domain" description="PCI" evidence="1">
    <location>
        <begin position="232"/>
        <end position="384"/>
    </location>
</feature>
<proteinExistence type="predicted"/>
<organism evidence="2 3">
    <name type="scientific">Protopolystoma xenopodis</name>
    <dbReference type="NCBI Taxonomy" id="117903"/>
    <lineage>
        <taxon>Eukaryota</taxon>
        <taxon>Metazoa</taxon>
        <taxon>Spiralia</taxon>
        <taxon>Lophotrochozoa</taxon>
        <taxon>Platyhelminthes</taxon>
        <taxon>Monogenea</taxon>
        <taxon>Polyopisthocotylea</taxon>
        <taxon>Polystomatidea</taxon>
        <taxon>Polystomatidae</taxon>
        <taxon>Protopolystoma</taxon>
    </lineage>
</organism>
<dbReference type="InterPro" id="IPR036390">
    <property type="entry name" value="WH_DNA-bd_sf"/>
</dbReference>
<gene>
    <name evidence="2" type="ORF">PXEA_LOCUS15982</name>
</gene>
<dbReference type="Proteomes" id="UP000784294">
    <property type="component" value="Unassembled WGS sequence"/>
</dbReference>
<dbReference type="GO" id="GO:0005737">
    <property type="term" value="C:cytoplasm"/>
    <property type="evidence" value="ECO:0007669"/>
    <property type="project" value="TreeGrafter"/>
</dbReference>
<dbReference type="AlphaFoldDB" id="A0A3S5CN56"/>
<dbReference type="Pfam" id="PF22241">
    <property type="entry name" value="PSMD12-CSN4_N"/>
    <property type="match status" value="1"/>
</dbReference>
<dbReference type="InterPro" id="IPR036388">
    <property type="entry name" value="WH-like_DNA-bd_sf"/>
</dbReference>
<dbReference type="InterPro" id="IPR040134">
    <property type="entry name" value="PSMD12/CSN4"/>
</dbReference>
<comment type="caution">
    <text evidence="2">The sequence shown here is derived from an EMBL/GenBank/DDBJ whole genome shotgun (WGS) entry which is preliminary data.</text>
</comment>
<reference evidence="2" key="1">
    <citation type="submission" date="2018-11" db="EMBL/GenBank/DDBJ databases">
        <authorList>
            <consortium name="Pathogen Informatics"/>
        </authorList>
    </citation>
    <scope>NUCLEOTIDE SEQUENCE</scope>
</reference>
<dbReference type="InterPro" id="IPR054559">
    <property type="entry name" value="PSMD12-CSN4-like_N"/>
</dbReference>
<dbReference type="PANTHER" id="PTHR10855">
    <property type="entry name" value="26S PROTEASOME NON-ATPASE REGULATORY SUBUNIT 12/COP9 SIGNALOSOME COMPLEX SUBUNIT 4"/>
    <property type="match status" value="1"/>
</dbReference>
<evidence type="ECO:0000313" key="2">
    <source>
        <dbReference type="EMBL" id="VEL22542.1"/>
    </source>
</evidence>
<dbReference type="InterPro" id="IPR000717">
    <property type="entry name" value="PCI_dom"/>
</dbReference>
<dbReference type="EMBL" id="CAAALY010056972">
    <property type="protein sequence ID" value="VEL22542.1"/>
    <property type="molecule type" value="Genomic_DNA"/>
</dbReference>
<dbReference type="Gene3D" id="1.10.10.10">
    <property type="entry name" value="Winged helix-like DNA-binding domain superfamily/Winged helix DNA-binding domain"/>
    <property type="match status" value="1"/>
</dbReference>
<accession>A0A3S5CN56</accession>